<organism evidence="2 3">
    <name type="scientific">Pristionchus entomophagus</name>
    <dbReference type="NCBI Taxonomy" id="358040"/>
    <lineage>
        <taxon>Eukaryota</taxon>
        <taxon>Metazoa</taxon>
        <taxon>Ecdysozoa</taxon>
        <taxon>Nematoda</taxon>
        <taxon>Chromadorea</taxon>
        <taxon>Rhabditida</taxon>
        <taxon>Rhabditina</taxon>
        <taxon>Diplogasteromorpha</taxon>
        <taxon>Diplogasteroidea</taxon>
        <taxon>Neodiplogasteridae</taxon>
        <taxon>Pristionchus</taxon>
    </lineage>
</organism>
<feature type="non-terminal residue" evidence="2">
    <location>
        <position position="1"/>
    </location>
</feature>
<evidence type="ECO:0000256" key="1">
    <source>
        <dbReference type="SAM" id="Phobius"/>
    </source>
</evidence>
<dbReference type="EMBL" id="BTSX01000002">
    <property type="protein sequence ID" value="GMS82988.1"/>
    <property type="molecule type" value="Genomic_DNA"/>
</dbReference>
<gene>
    <name evidence="2" type="ORF">PENTCL1PPCAC_5163</name>
</gene>
<keyword evidence="3" id="KW-1185">Reference proteome</keyword>
<sequence length="127" mass="15167">FSTQGTLLLVALPPLFSPQSTVMLCVLWMILLQNKRISFSVGVFMIVELYKGLQNLLIWLDVIRWHPGRNQELSRRWQPELFIFLFQLVLHHAVFWFMSETTERMQDKMANLDTGLEHRRDSFWIRC</sequence>
<keyword evidence="1" id="KW-0812">Transmembrane</keyword>
<feature type="transmembrane region" description="Helical" evidence="1">
    <location>
        <begin position="37"/>
        <end position="60"/>
    </location>
</feature>
<feature type="transmembrane region" description="Helical" evidence="1">
    <location>
        <begin position="7"/>
        <end position="31"/>
    </location>
</feature>
<feature type="transmembrane region" description="Helical" evidence="1">
    <location>
        <begin position="81"/>
        <end position="99"/>
    </location>
</feature>
<evidence type="ECO:0000313" key="3">
    <source>
        <dbReference type="Proteomes" id="UP001432027"/>
    </source>
</evidence>
<evidence type="ECO:0000313" key="2">
    <source>
        <dbReference type="EMBL" id="GMS82988.1"/>
    </source>
</evidence>
<keyword evidence="1" id="KW-0472">Membrane</keyword>
<reference evidence="2" key="1">
    <citation type="submission" date="2023-10" db="EMBL/GenBank/DDBJ databases">
        <title>Genome assembly of Pristionchus species.</title>
        <authorList>
            <person name="Yoshida K."/>
            <person name="Sommer R.J."/>
        </authorList>
    </citation>
    <scope>NUCLEOTIDE SEQUENCE</scope>
    <source>
        <strain evidence="2">RS0144</strain>
    </source>
</reference>
<comment type="caution">
    <text evidence="2">The sequence shown here is derived from an EMBL/GenBank/DDBJ whole genome shotgun (WGS) entry which is preliminary data.</text>
</comment>
<protein>
    <recommendedName>
        <fullName evidence="4">G protein-coupled receptor</fullName>
    </recommendedName>
</protein>
<dbReference type="AlphaFoldDB" id="A0AAV5SLI3"/>
<keyword evidence="1" id="KW-1133">Transmembrane helix</keyword>
<name>A0AAV5SLI3_9BILA</name>
<evidence type="ECO:0008006" key="4">
    <source>
        <dbReference type="Google" id="ProtNLM"/>
    </source>
</evidence>
<accession>A0AAV5SLI3</accession>
<dbReference type="Proteomes" id="UP001432027">
    <property type="component" value="Unassembled WGS sequence"/>
</dbReference>
<proteinExistence type="predicted"/>